<dbReference type="EMBL" id="FITM01000031">
    <property type="protein sequence ID" value="CZB12894.1"/>
    <property type="molecule type" value="Genomic_DNA"/>
</dbReference>
<keyword evidence="2" id="KW-1185">Reference proteome</keyword>
<dbReference type="AlphaFoldDB" id="A0A161KA48"/>
<dbReference type="Proteomes" id="UP000182631">
    <property type="component" value="Unassembled WGS sequence"/>
</dbReference>
<organism evidence="1 2">
    <name type="scientific">Candidatus Synechococcus spongiarum</name>
    <dbReference type="NCBI Taxonomy" id="431041"/>
    <lineage>
        <taxon>Bacteria</taxon>
        <taxon>Bacillati</taxon>
        <taxon>Cyanobacteriota</taxon>
        <taxon>Cyanophyceae</taxon>
        <taxon>Synechococcales</taxon>
        <taxon>Synechococcaceae</taxon>
        <taxon>Synechococcus</taxon>
    </lineage>
</organism>
<accession>A0A161KA48</accession>
<proteinExistence type="predicted"/>
<sequence>MTTAPGQQPTDLVAVVPLLTCQNLVGGRLLTSICNMHVERFLVGQLL</sequence>
<protein>
    <submittedName>
        <fullName evidence="1">Uncharacterized protein</fullName>
    </submittedName>
</protein>
<evidence type="ECO:0000313" key="2">
    <source>
        <dbReference type="Proteomes" id="UP000182631"/>
    </source>
</evidence>
<gene>
    <name evidence="1" type="ORF">FLM9_301</name>
</gene>
<name>A0A161KA48_9SYNE</name>
<evidence type="ECO:0000313" key="1">
    <source>
        <dbReference type="EMBL" id="CZB12894.1"/>
    </source>
</evidence>
<reference evidence="2" key="1">
    <citation type="submission" date="2016-02" db="EMBL/GenBank/DDBJ databases">
        <authorList>
            <person name="liu f."/>
        </authorList>
    </citation>
    <scope>NUCLEOTIDE SEQUENCE [LARGE SCALE GENOMIC DNA]</scope>
</reference>